<feature type="domain" description="GP-PDE" evidence="3">
    <location>
        <begin position="344"/>
        <end position="623"/>
    </location>
</feature>
<dbReference type="InterPro" id="IPR036291">
    <property type="entry name" value="NAD(P)-bd_dom_sf"/>
</dbReference>
<dbReference type="SUPFAM" id="SSF51735">
    <property type="entry name" value="NAD(P)-binding Rossmann-fold domains"/>
    <property type="match status" value="1"/>
</dbReference>
<dbReference type="InterPro" id="IPR017946">
    <property type="entry name" value="PLC-like_Pdiesterase_TIM-brl"/>
</dbReference>
<evidence type="ECO:0000259" key="3">
    <source>
        <dbReference type="PROSITE" id="PS51704"/>
    </source>
</evidence>
<gene>
    <name evidence="4" type="ORF">FRC54_07065</name>
</gene>
<dbReference type="Gene3D" id="3.30.360.10">
    <property type="entry name" value="Dihydrodipicolinate Reductase, domain 2"/>
    <property type="match status" value="1"/>
</dbReference>
<name>A0A6N7IZ94_9FIRM</name>
<sequence>MAYRNLRLGIIGSGRIADRFVKTSVDGVSVGTVYNPHAGSAGEFCKAHGIENPEDDLEQFFDKCDAVYIASPHETHSAYIRKALEAGKNVLCEKPLALSGKEAEELFALADSRGLILMEALKTAYCPGFAGICRLLKAGAIGKVTEVEAAFTKLQPTNSREYWNRQTAGAFTEVGTYPMLVIFTVLGTDFRDVRFDSTPVSNGVDGFTNAYFDYKGERAENGLGILRTAGSFARAKTGLSVKSDGSLTISGAMGYIYVPAPWWLTKQVEVHHENPDKIEKYDFEFEGSGMQYEINVFKDACNGDQDSISRILFNKDISVAMASVMGKFLSERTLSPVRISKEKVRIWGYRGCCFRFPENTLPAFEACARIPGITGCEMDVQLTKDGEVVVFHDENVKRVTDGGDRLLNSFTLKELKQLKISNRRKFDYIVPPLDGDQKRQAVVEKIFSEIESRYADQSYFTIPTFDEFLTAMEPFCKNNGFMINVELKTSVIRYEGIEQKTLDLVRKHGLEKYIVYSSFLADSIELMKKLDPSCSTGMLAGTVDYCLYRTDGTPIKADAIHPWIGGLSSPLPEGKEDIPVRAWNMEEPFYTNDPRKVLSYDQRIYGESGVTDLITNIPERYLV</sequence>
<dbReference type="SUPFAM" id="SSF51695">
    <property type="entry name" value="PLC-like phosphodiesterases"/>
    <property type="match status" value="1"/>
</dbReference>
<proteinExistence type="inferred from homology"/>
<protein>
    <recommendedName>
        <fullName evidence="3">GP-PDE domain-containing protein</fullName>
    </recommendedName>
</protein>
<dbReference type="EMBL" id="VOGC01000006">
    <property type="protein sequence ID" value="MQN01667.1"/>
    <property type="molecule type" value="Genomic_DNA"/>
</dbReference>
<dbReference type="PANTHER" id="PTHR22604:SF105">
    <property type="entry name" value="TRANS-1,2-DIHYDROBENZENE-1,2-DIOL DEHYDROGENASE"/>
    <property type="match status" value="1"/>
</dbReference>
<evidence type="ECO:0000313" key="4">
    <source>
        <dbReference type="EMBL" id="MQN01667.1"/>
    </source>
</evidence>
<dbReference type="GO" id="GO:0016491">
    <property type="term" value="F:oxidoreductase activity"/>
    <property type="evidence" value="ECO:0007669"/>
    <property type="project" value="UniProtKB-KW"/>
</dbReference>
<dbReference type="SUPFAM" id="SSF55347">
    <property type="entry name" value="Glyceraldehyde-3-phosphate dehydrogenase-like, C-terminal domain"/>
    <property type="match status" value="1"/>
</dbReference>
<dbReference type="GO" id="GO:0008081">
    <property type="term" value="F:phosphoric diester hydrolase activity"/>
    <property type="evidence" value="ECO:0007669"/>
    <property type="project" value="InterPro"/>
</dbReference>
<dbReference type="Proteomes" id="UP000460257">
    <property type="component" value="Unassembled WGS sequence"/>
</dbReference>
<reference evidence="4" key="1">
    <citation type="journal article" date="2020" name="Appl. Environ. Microbiol.">
        <title>Medium-Chain Fatty Acid Synthesis by 'Candidatus Weimeria bifida' gen. nov., sp. nov., and 'Candidatus Pseudoramibacter fermentans' sp. nov.</title>
        <authorList>
            <person name="Scarborough M.J."/>
            <person name="Myers K.S."/>
            <person name="Donohue T.J."/>
            <person name="Noguera D.R."/>
        </authorList>
    </citation>
    <scope>NUCLEOTIDE SEQUENCE</scope>
    <source>
        <strain evidence="4">LCO1.1</strain>
    </source>
</reference>
<dbReference type="AlphaFoldDB" id="A0A6N7IZ94"/>
<evidence type="ECO:0000256" key="1">
    <source>
        <dbReference type="ARBA" id="ARBA00010928"/>
    </source>
</evidence>
<dbReference type="PANTHER" id="PTHR22604">
    <property type="entry name" value="OXIDOREDUCTASES"/>
    <property type="match status" value="1"/>
</dbReference>
<dbReference type="PROSITE" id="PS51704">
    <property type="entry name" value="GP_PDE"/>
    <property type="match status" value="1"/>
</dbReference>
<dbReference type="Pfam" id="PF03009">
    <property type="entry name" value="GDPD"/>
    <property type="match status" value="1"/>
</dbReference>
<dbReference type="InterPro" id="IPR000683">
    <property type="entry name" value="Gfo/Idh/MocA-like_OxRdtase_N"/>
</dbReference>
<evidence type="ECO:0000313" key="5">
    <source>
        <dbReference type="Proteomes" id="UP000460257"/>
    </source>
</evidence>
<accession>A0A6N7IZ94</accession>
<dbReference type="Pfam" id="PF01408">
    <property type="entry name" value="GFO_IDH_MocA"/>
    <property type="match status" value="1"/>
</dbReference>
<organism evidence="4 5">
    <name type="scientific">Candidatus Weimeria bifida</name>
    <dbReference type="NCBI Taxonomy" id="2599074"/>
    <lineage>
        <taxon>Bacteria</taxon>
        <taxon>Bacillati</taxon>
        <taxon>Bacillota</taxon>
        <taxon>Clostridia</taxon>
        <taxon>Lachnospirales</taxon>
        <taxon>Lachnospiraceae</taxon>
        <taxon>Candidatus Weimeria</taxon>
    </lineage>
</organism>
<dbReference type="Pfam" id="PF22725">
    <property type="entry name" value="GFO_IDH_MocA_C3"/>
    <property type="match status" value="1"/>
</dbReference>
<dbReference type="Gene3D" id="3.40.50.720">
    <property type="entry name" value="NAD(P)-binding Rossmann-like Domain"/>
    <property type="match status" value="1"/>
</dbReference>
<dbReference type="GO" id="GO:0006629">
    <property type="term" value="P:lipid metabolic process"/>
    <property type="evidence" value="ECO:0007669"/>
    <property type="project" value="InterPro"/>
</dbReference>
<dbReference type="GO" id="GO:0000166">
    <property type="term" value="F:nucleotide binding"/>
    <property type="evidence" value="ECO:0007669"/>
    <property type="project" value="InterPro"/>
</dbReference>
<dbReference type="InterPro" id="IPR030395">
    <property type="entry name" value="GP_PDE_dom"/>
</dbReference>
<keyword evidence="5" id="KW-1185">Reference proteome</keyword>
<comment type="caution">
    <text evidence="4">The sequence shown here is derived from an EMBL/GenBank/DDBJ whole genome shotgun (WGS) entry which is preliminary data.</text>
</comment>
<dbReference type="InterPro" id="IPR050984">
    <property type="entry name" value="Gfo/Idh/MocA_domain"/>
</dbReference>
<comment type="similarity">
    <text evidence="1">Belongs to the Gfo/Idh/MocA family.</text>
</comment>
<keyword evidence="2" id="KW-0560">Oxidoreductase</keyword>
<dbReference type="InterPro" id="IPR055170">
    <property type="entry name" value="GFO_IDH_MocA-like_dom"/>
</dbReference>
<evidence type="ECO:0000256" key="2">
    <source>
        <dbReference type="ARBA" id="ARBA00023002"/>
    </source>
</evidence>
<dbReference type="Gene3D" id="3.20.20.190">
    <property type="entry name" value="Phosphatidylinositol (PI) phosphodiesterase"/>
    <property type="match status" value="1"/>
</dbReference>